<dbReference type="GO" id="GO:0046872">
    <property type="term" value="F:metal ion binding"/>
    <property type="evidence" value="ECO:0007669"/>
    <property type="project" value="UniProtKB-KW"/>
</dbReference>
<dbReference type="AlphaFoldDB" id="A0A4Q7IRH4"/>
<accession>A0A4Q7IRH4</accession>
<feature type="domain" description="HpcH/HpaI aldolase/citrate lyase" evidence="2">
    <location>
        <begin position="19"/>
        <end position="150"/>
    </location>
</feature>
<evidence type="ECO:0000256" key="1">
    <source>
        <dbReference type="ARBA" id="ARBA00022723"/>
    </source>
</evidence>
<dbReference type="Pfam" id="PF03328">
    <property type="entry name" value="HpcH_HpaI"/>
    <property type="match status" value="1"/>
</dbReference>
<dbReference type="InterPro" id="IPR015813">
    <property type="entry name" value="Pyrv/PenolPyrv_kinase-like_dom"/>
</dbReference>
<comment type="caution">
    <text evidence="3">The sequence shown here is derived from an EMBL/GenBank/DDBJ whole genome shotgun (WGS) entry which is preliminary data.</text>
</comment>
<dbReference type="InterPro" id="IPR040442">
    <property type="entry name" value="Pyrv_kinase-like_dom_sf"/>
</dbReference>
<dbReference type="SUPFAM" id="SSF51621">
    <property type="entry name" value="Phosphoenolpyruvate/pyruvate domain"/>
    <property type="match status" value="1"/>
</dbReference>
<protein>
    <submittedName>
        <fullName evidence="3">Aldolase</fullName>
    </submittedName>
</protein>
<dbReference type="Proteomes" id="UP000291338">
    <property type="component" value="Unassembled WGS sequence"/>
</dbReference>
<sequence length="270" mass="30122">MKFIYITNDINKAKLANELGVEYIMVDLEINGKIERQGHLNTLISKHSLNDVKQVSEYTLSSKLLVRVNPLHDNTAQEVESVLASGAKALMLPMFEYPHQVKEFIEIVDGRAEIVLLFETPASFIYRDDILKLSGISRAHLGLNDMHIAMNLSFMFDLFPSGIAKQFAESCKHFNVPFGFGGVAPLGAGLVDSSLILKEHFKLGSDCAILSRDFHFPDLESKYQKAFSGAYLSLATYLDSLKGISVAELDSNSLTLNEKIKEVSLKRRFS</sequence>
<dbReference type="GO" id="GO:0003824">
    <property type="term" value="F:catalytic activity"/>
    <property type="evidence" value="ECO:0007669"/>
    <property type="project" value="InterPro"/>
</dbReference>
<name>A0A4Q7IRH4_9GAMM</name>
<dbReference type="RefSeq" id="WP_130253856.1">
    <property type="nucleotide sequence ID" value="NZ_PPSX01000005.1"/>
</dbReference>
<reference evidence="3 4" key="1">
    <citation type="submission" date="2018-01" db="EMBL/GenBank/DDBJ databases">
        <title>Co-occurrence of chitin degradation, pigmentation and bioactivity in marine Pseudoalteromonas.</title>
        <authorList>
            <person name="Paulsen S."/>
            <person name="Gram L."/>
            <person name="Machado H."/>
        </authorList>
    </citation>
    <scope>NUCLEOTIDE SEQUENCE [LARGE SCALE GENOMIC DNA]</scope>
    <source>
        <strain evidence="3 4">S3898</strain>
    </source>
</reference>
<dbReference type="EMBL" id="PPSX01000005">
    <property type="protein sequence ID" value="RZQ54964.1"/>
    <property type="molecule type" value="Genomic_DNA"/>
</dbReference>
<keyword evidence="1" id="KW-0479">Metal-binding</keyword>
<evidence type="ECO:0000313" key="3">
    <source>
        <dbReference type="EMBL" id="RZQ54964.1"/>
    </source>
</evidence>
<dbReference type="InterPro" id="IPR005000">
    <property type="entry name" value="Aldolase/citrate-lyase_domain"/>
</dbReference>
<dbReference type="Gene3D" id="3.20.20.60">
    <property type="entry name" value="Phosphoenolpyruvate-binding domains"/>
    <property type="match status" value="1"/>
</dbReference>
<evidence type="ECO:0000313" key="4">
    <source>
        <dbReference type="Proteomes" id="UP000291338"/>
    </source>
</evidence>
<organism evidence="3 4">
    <name type="scientific">Pseudoalteromonas phenolica</name>
    <dbReference type="NCBI Taxonomy" id="161398"/>
    <lineage>
        <taxon>Bacteria</taxon>
        <taxon>Pseudomonadati</taxon>
        <taxon>Pseudomonadota</taxon>
        <taxon>Gammaproteobacteria</taxon>
        <taxon>Alteromonadales</taxon>
        <taxon>Pseudoalteromonadaceae</taxon>
        <taxon>Pseudoalteromonas</taxon>
    </lineage>
</organism>
<gene>
    <name evidence="3" type="ORF">C1E23_01380</name>
</gene>
<proteinExistence type="predicted"/>
<evidence type="ECO:0000259" key="2">
    <source>
        <dbReference type="Pfam" id="PF03328"/>
    </source>
</evidence>